<dbReference type="Proteomes" id="UP000095751">
    <property type="component" value="Unassembled WGS sequence"/>
</dbReference>
<dbReference type="OrthoDB" id="42195at2759"/>
<proteinExistence type="predicted"/>
<accession>A0A1E7EZ31</accession>
<dbReference type="KEGG" id="fcy:FRACYDRAFT_246159"/>
<sequence length="510" mass="59394">MDMFILASTKNNVEEEEEEEKEKVSRRKAVTLNDELKRGHIYGTTILKSNYITSNEFRLKFLRCEFFDITKACIRYCKNLNLVYELFGDVALLRPLQINDLSKREIQHLKVGQSQVLTVRDKMGRRMFVGTNQFDYSKQITIQEFSRVTVYLAFGIMEDEETSAKEGAVHVNFLALNSKIMTISWDRQFKDRNEFYQKLIESTSARYTAIHVNMPDTKLYHFLKAIILSMMPSAYRAITRIHTGSTLECNYSMCSFGIPTHNMCITSAGKTKNKAFLQTLRARNAIDEYRKQRCRILNVYYVTQEMEKNFSMEQLQLLKDSNIPTICPGTDCPDMNCIILGDRRMYKRSANIEFRYFLQLKRQQEDAKERPRSLDIDFLDEIIDEAYNLKGYKFVAYDTKYCWYATINASRCDRGNHNENHRIKLRKKISQLMRDERKRTLKAPSTRPPPVAAAAAAANPIKRNITYDYYGDSGSNSLSSFGIDPKRFKPDCPDCLSSCLEYNNVQVRDI</sequence>
<evidence type="ECO:0000313" key="2">
    <source>
        <dbReference type="EMBL" id="OEU11055.1"/>
    </source>
</evidence>
<evidence type="ECO:0000256" key="1">
    <source>
        <dbReference type="SAM" id="MobiDB-lite"/>
    </source>
</evidence>
<reference evidence="2 3" key="1">
    <citation type="submission" date="2016-09" db="EMBL/GenBank/DDBJ databases">
        <title>Extensive genetic diversity and differential bi-allelic expression allows diatom success in the polar Southern Ocean.</title>
        <authorList>
            <consortium name="DOE Joint Genome Institute"/>
            <person name="Mock T."/>
            <person name="Otillar R.P."/>
            <person name="Strauss J."/>
            <person name="Dupont C."/>
            <person name="Frickenhaus S."/>
            <person name="Maumus F."/>
            <person name="Mcmullan M."/>
            <person name="Sanges R."/>
            <person name="Schmutz J."/>
            <person name="Toseland A."/>
            <person name="Valas R."/>
            <person name="Veluchamy A."/>
            <person name="Ward B.J."/>
            <person name="Allen A."/>
            <person name="Barry K."/>
            <person name="Falciatore A."/>
            <person name="Ferrante M."/>
            <person name="Fortunato A.E."/>
            <person name="Gloeckner G."/>
            <person name="Gruber A."/>
            <person name="Hipkin R."/>
            <person name="Janech M."/>
            <person name="Kroth P."/>
            <person name="Leese F."/>
            <person name="Lindquist E."/>
            <person name="Lyon B.R."/>
            <person name="Martin J."/>
            <person name="Mayer C."/>
            <person name="Parker M."/>
            <person name="Quesneville H."/>
            <person name="Raymond J."/>
            <person name="Uhlig C."/>
            <person name="Valentin K.U."/>
            <person name="Worden A.Z."/>
            <person name="Armbrust E.V."/>
            <person name="Bowler C."/>
            <person name="Green B."/>
            <person name="Moulton V."/>
            <person name="Van Oosterhout C."/>
            <person name="Grigoriev I."/>
        </authorList>
    </citation>
    <scope>NUCLEOTIDE SEQUENCE [LARGE SCALE GENOMIC DNA]</scope>
    <source>
        <strain evidence="2 3">CCMP1102</strain>
    </source>
</reference>
<name>A0A1E7EZ31_9STRA</name>
<dbReference type="InParanoid" id="A0A1E7EZ31"/>
<feature type="region of interest" description="Disordered" evidence="1">
    <location>
        <begin position="1"/>
        <end position="24"/>
    </location>
</feature>
<dbReference type="EMBL" id="KV784369">
    <property type="protein sequence ID" value="OEU11055.1"/>
    <property type="molecule type" value="Genomic_DNA"/>
</dbReference>
<protein>
    <submittedName>
        <fullName evidence="2">Uncharacterized protein</fullName>
    </submittedName>
</protein>
<organism evidence="2 3">
    <name type="scientific">Fragilariopsis cylindrus CCMP1102</name>
    <dbReference type="NCBI Taxonomy" id="635003"/>
    <lineage>
        <taxon>Eukaryota</taxon>
        <taxon>Sar</taxon>
        <taxon>Stramenopiles</taxon>
        <taxon>Ochrophyta</taxon>
        <taxon>Bacillariophyta</taxon>
        <taxon>Bacillariophyceae</taxon>
        <taxon>Bacillariophycidae</taxon>
        <taxon>Bacillariales</taxon>
        <taxon>Bacillariaceae</taxon>
        <taxon>Fragilariopsis</taxon>
    </lineage>
</organism>
<keyword evidence="3" id="KW-1185">Reference proteome</keyword>
<gene>
    <name evidence="2" type="ORF">FRACYDRAFT_246159</name>
</gene>
<dbReference type="AlphaFoldDB" id="A0A1E7EZ31"/>
<evidence type="ECO:0000313" key="3">
    <source>
        <dbReference type="Proteomes" id="UP000095751"/>
    </source>
</evidence>